<dbReference type="STRING" id="763665.A0A2G5B563"/>
<dbReference type="Proteomes" id="UP000242474">
    <property type="component" value="Unassembled WGS sequence"/>
</dbReference>
<dbReference type="GO" id="GO:0032446">
    <property type="term" value="P:protein modification by small protein conjugation"/>
    <property type="evidence" value="ECO:0007669"/>
    <property type="project" value="TreeGrafter"/>
</dbReference>
<dbReference type="Gene3D" id="3.30.1460.50">
    <property type="match status" value="1"/>
</dbReference>
<evidence type="ECO:0000256" key="3">
    <source>
        <dbReference type="ARBA" id="ARBA00022679"/>
    </source>
</evidence>
<comment type="similarity">
    <text evidence="1">Belongs to the ATG10 family.</text>
</comment>
<dbReference type="Pfam" id="PF03987">
    <property type="entry name" value="Autophagy_act_C"/>
    <property type="match status" value="1"/>
</dbReference>
<dbReference type="EMBL" id="KZ303521">
    <property type="protein sequence ID" value="PIA14132.1"/>
    <property type="molecule type" value="Genomic_DNA"/>
</dbReference>
<keyword evidence="8" id="KW-1185">Reference proteome</keyword>
<evidence type="ECO:0000313" key="8">
    <source>
        <dbReference type="Proteomes" id="UP000242474"/>
    </source>
</evidence>
<keyword evidence="4" id="KW-0833">Ubl conjugation pathway</keyword>
<organism evidence="7 8">
    <name type="scientific">Coemansia reversa (strain ATCC 12441 / NRRL 1564)</name>
    <dbReference type="NCBI Taxonomy" id="763665"/>
    <lineage>
        <taxon>Eukaryota</taxon>
        <taxon>Fungi</taxon>
        <taxon>Fungi incertae sedis</taxon>
        <taxon>Zoopagomycota</taxon>
        <taxon>Kickxellomycotina</taxon>
        <taxon>Kickxellomycetes</taxon>
        <taxon>Kickxellales</taxon>
        <taxon>Kickxellaceae</taxon>
        <taxon>Coemansia</taxon>
    </lineage>
</organism>
<evidence type="ECO:0000256" key="1">
    <source>
        <dbReference type="ARBA" id="ARBA00005696"/>
    </source>
</evidence>
<evidence type="ECO:0000313" key="7">
    <source>
        <dbReference type="EMBL" id="PIA14132.1"/>
    </source>
</evidence>
<dbReference type="GO" id="GO:0000045">
    <property type="term" value="P:autophagosome assembly"/>
    <property type="evidence" value="ECO:0007669"/>
    <property type="project" value="TreeGrafter"/>
</dbReference>
<dbReference type="InterPro" id="IPR007135">
    <property type="entry name" value="Atg3/Atg10"/>
</dbReference>
<protein>
    <recommendedName>
        <fullName evidence="2">Ubiquitin-like-conjugating enzyme ATG10</fullName>
    </recommendedName>
    <alternativeName>
        <fullName evidence="6">Autophagy-related protein 10</fullName>
    </alternativeName>
</protein>
<keyword evidence="3" id="KW-0808">Transferase</keyword>
<name>A0A2G5B563_COERN</name>
<evidence type="ECO:0000256" key="4">
    <source>
        <dbReference type="ARBA" id="ARBA00022786"/>
    </source>
</evidence>
<dbReference type="OrthoDB" id="4089664at2759"/>
<proteinExistence type="inferred from homology"/>
<dbReference type="PANTHER" id="PTHR14957:SF1">
    <property type="entry name" value="UBIQUITIN-LIKE-CONJUGATING ENZYME ATG10"/>
    <property type="match status" value="1"/>
</dbReference>
<dbReference type="PANTHER" id="PTHR14957">
    <property type="entry name" value="UBIQUITIN-LIKE-CONJUGATING ENZYME ATG10"/>
    <property type="match status" value="1"/>
</dbReference>
<evidence type="ECO:0000256" key="5">
    <source>
        <dbReference type="ARBA" id="ARBA00023006"/>
    </source>
</evidence>
<dbReference type="GO" id="GO:0000422">
    <property type="term" value="P:autophagy of mitochondrion"/>
    <property type="evidence" value="ECO:0007669"/>
    <property type="project" value="TreeGrafter"/>
</dbReference>
<reference evidence="7 8" key="1">
    <citation type="journal article" date="2015" name="Genome Biol. Evol.">
        <title>Phylogenomic analyses indicate that early fungi evolved digesting cell walls of algal ancestors of land plants.</title>
        <authorList>
            <person name="Chang Y."/>
            <person name="Wang S."/>
            <person name="Sekimoto S."/>
            <person name="Aerts A.L."/>
            <person name="Choi C."/>
            <person name="Clum A."/>
            <person name="LaButti K.M."/>
            <person name="Lindquist E.A."/>
            <person name="Yee Ngan C."/>
            <person name="Ohm R.A."/>
            <person name="Salamov A.A."/>
            <person name="Grigoriev I.V."/>
            <person name="Spatafora J.W."/>
            <person name="Berbee M.L."/>
        </authorList>
    </citation>
    <scope>NUCLEOTIDE SEQUENCE [LARGE SCALE GENOMIC DNA]</scope>
    <source>
        <strain evidence="7 8">NRRL 1564</strain>
    </source>
</reference>
<dbReference type="AlphaFoldDB" id="A0A2G5B563"/>
<dbReference type="GO" id="GO:0005829">
    <property type="term" value="C:cytosol"/>
    <property type="evidence" value="ECO:0007669"/>
    <property type="project" value="TreeGrafter"/>
</dbReference>
<evidence type="ECO:0000256" key="6">
    <source>
        <dbReference type="ARBA" id="ARBA00029833"/>
    </source>
</evidence>
<dbReference type="GO" id="GO:0061651">
    <property type="term" value="F:Atg12 conjugating enzyme activity"/>
    <property type="evidence" value="ECO:0007669"/>
    <property type="project" value="TreeGrafter"/>
</dbReference>
<gene>
    <name evidence="7" type="ORF">COEREDRAFT_82955</name>
</gene>
<evidence type="ECO:0000256" key="2">
    <source>
        <dbReference type="ARBA" id="ARBA00021099"/>
    </source>
</evidence>
<keyword evidence="5" id="KW-0072">Autophagy</keyword>
<sequence length="232" mass="25738">MSNNAGTLTDFPYLMQDEFVQCIERFVEQYARPLIERGVTDTNIVIRGRSAWQQYLQLRRPLLSKQNRCLNNISLSEDNAGIELEDVDPLQDIYLSESPTKDSGGYVEYHIVYSRTWRVPVVYVRAYQLDETGNMEVVLDVGRVVDLLVTDNAVRGAMAAVDFGGALGIQEHPMLGHPYLYLHPCHTAALLRAVVAPSSDDRSGVVQIGIDNYVAAWLSLVGPAVGLALPCV</sequence>
<accession>A0A2G5B563</accession>